<feature type="non-terminal residue" evidence="1">
    <location>
        <position position="72"/>
    </location>
</feature>
<evidence type="ECO:0008006" key="2">
    <source>
        <dbReference type="Google" id="ProtNLM"/>
    </source>
</evidence>
<gene>
    <name evidence="1" type="ORF">EZS27_037941</name>
</gene>
<reference evidence="1" key="1">
    <citation type="submission" date="2019-03" db="EMBL/GenBank/DDBJ databases">
        <title>Single cell metagenomics reveals metabolic interactions within the superorganism composed of flagellate Streblomastix strix and complex community of Bacteroidetes bacteria on its surface.</title>
        <authorList>
            <person name="Treitli S.C."/>
            <person name="Kolisko M."/>
            <person name="Husnik F."/>
            <person name="Keeling P."/>
            <person name="Hampl V."/>
        </authorList>
    </citation>
    <scope>NUCLEOTIDE SEQUENCE</scope>
    <source>
        <strain evidence="1">STM</strain>
    </source>
</reference>
<evidence type="ECO:0000313" key="1">
    <source>
        <dbReference type="EMBL" id="KAA6310827.1"/>
    </source>
</evidence>
<comment type="caution">
    <text evidence="1">The sequence shown here is derived from an EMBL/GenBank/DDBJ whole genome shotgun (WGS) entry which is preliminary data.</text>
</comment>
<dbReference type="AlphaFoldDB" id="A0A5J4PMU0"/>
<name>A0A5J4PMU0_9ZZZZ</name>
<organism evidence="1">
    <name type="scientific">termite gut metagenome</name>
    <dbReference type="NCBI Taxonomy" id="433724"/>
    <lineage>
        <taxon>unclassified sequences</taxon>
        <taxon>metagenomes</taxon>
        <taxon>organismal metagenomes</taxon>
    </lineage>
</organism>
<dbReference type="EMBL" id="SNRY01007236">
    <property type="protein sequence ID" value="KAA6310827.1"/>
    <property type="molecule type" value="Genomic_DNA"/>
</dbReference>
<protein>
    <recommendedName>
        <fullName evidence="2">Fibronectin type-III domain-containing protein</fullName>
    </recommendedName>
</protein>
<accession>A0A5J4PMU0</accession>
<sequence>MLSSFAVVSCSDEKDTDDNIIYDETITQVANLTASATAVENEISVSWKNPNNPSLWKVEIAYKLKKSQTTSG</sequence>
<proteinExistence type="predicted"/>